<evidence type="ECO:0000256" key="1">
    <source>
        <dbReference type="ARBA" id="ARBA00006484"/>
    </source>
</evidence>
<dbReference type="InterPro" id="IPR036291">
    <property type="entry name" value="NAD(P)-bd_dom_sf"/>
</dbReference>
<dbReference type="GO" id="GO:0016616">
    <property type="term" value="F:oxidoreductase activity, acting on the CH-OH group of donors, NAD or NADP as acceptor"/>
    <property type="evidence" value="ECO:0007669"/>
    <property type="project" value="TreeGrafter"/>
</dbReference>
<dbReference type="PRINTS" id="PR00080">
    <property type="entry name" value="SDRFAMILY"/>
</dbReference>
<protein>
    <submittedName>
        <fullName evidence="3">SDR family NAD(P)-dependent oxidoreductase</fullName>
    </submittedName>
</protein>
<dbReference type="EMBL" id="CP120682">
    <property type="protein sequence ID" value="WKN37092.1"/>
    <property type="molecule type" value="Genomic_DNA"/>
</dbReference>
<dbReference type="AlphaFoldDB" id="A0AA49JIV8"/>
<evidence type="ECO:0000313" key="3">
    <source>
        <dbReference type="EMBL" id="WKN37092.1"/>
    </source>
</evidence>
<keyword evidence="2" id="KW-0560">Oxidoreductase</keyword>
<dbReference type="FunFam" id="3.40.50.720:FF:000084">
    <property type="entry name" value="Short-chain dehydrogenase reductase"/>
    <property type="match status" value="1"/>
</dbReference>
<dbReference type="GO" id="GO:0006633">
    <property type="term" value="P:fatty acid biosynthetic process"/>
    <property type="evidence" value="ECO:0007669"/>
    <property type="project" value="TreeGrafter"/>
</dbReference>
<dbReference type="Gene3D" id="3.40.50.720">
    <property type="entry name" value="NAD(P)-binding Rossmann-like Domain"/>
    <property type="match status" value="1"/>
</dbReference>
<dbReference type="PANTHER" id="PTHR42760">
    <property type="entry name" value="SHORT-CHAIN DEHYDROGENASES/REDUCTASES FAMILY MEMBER"/>
    <property type="match status" value="1"/>
</dbReference>
<dbReference type="NCBIfam" id="NF005559">
    <property type="entry name" value="PRK07231.1"/>
    <property type="match status" value="1"/>
</dbReference>
<accession>A0AA49JIV8</accession>
<reference evidence="3" key="1">
    <citation type="journal article" date="2023" name="Comput. Struct. Biotechnol. J.">
        <title>Discovery of a novel marine Bacteroidetes with a rich repertoire of carbohydrate-active enzymes.</title>
        <authorList>
            <person name="Chen B."/>
            <person name="Liu G."/>
            <person name="Chen Q."/>
            <person name="Wang H."/>
            <person name="Liu L."/>
            <person name="Tang K."/>
        </authorList>
    </citation>
    <scope>NUCLEOTIDE SEQUENCE</scope>
    <source>
        <strain evidence="3">TK19036</strain>
    </source>
</reference>
<name>A0AA49JIV8_9BACT</name>
<reference evidence="3" key="2">
    <citation type="journal article" date="2024" name="Antonie Van Leeuwenhoek">
        <title>Roseihalotalea indica gen. nov., sp. nov., a halophilic Bacteroidetes from mesopelagic Southwest Indian Ocean with higher carbohydrate metabolic potential.</title>
        <authorList>
            <person name="Chen B."/>
            <person name="Zhang M."/>
            <person name="Lin D."/>
            <person name="Ye J."/>
            <person name="Tang K."/>
        </authorList>
    </citation>
    <scope>NUCLEOTIDE SEQUENCE</scope>
    <source>
        <strain evidence="3">TK19036</strain>
    </source>
</reference>
<gene>
    <name evidence="3" type="ORF">K4G66_32500</name>
</gene>
<dbReference type="GO" id="GO:0048038">
    <property type="term" value="F:quinone binding"/>
    <property type="evidence" value="ECO:0007669"/>
    <property type="project" value="TreeGrafter"/>
</dbReference>
<dbReference type="PRINTS" id="PR00081">
    <property type="entry name" value="GDHRDH"/>
</dbReference>
<dbReference type="PANTHER" id="PTHR42760:SF133">
    <property type="entry name" value="3-OXOACYL-[ACYL-CARRIER-PROTEIN] REDUCTASE"/>
    <property type="match status" value="1"/>
</dbReference>
<dbReference type="SUPFAM" id="SSF51735">
    <property type="entry name" value="NAD(P)-binding Rossmann-fold domains"/>
    <property type="match status" value="1"/>
</dbReference>
<comment type="similarity">
    <text evidence="1">Belongs to the short-chain dehydrogenases/reductases (SDR) family.</text>
</comment>
<dbReference type="CDD" id="cd05233">
    <property type="entry name" value="SDR_c"/>
    <property type="match status" value="1"/>
</dbReference>
<dbReference type="InterPro" id="IPR002347">
    <property type="entry name" value="SDR_fam"/>
</dbReference>
<evidence type="ECO:0000256" key="2">
    <source>
        <dbReference type="ARBA" id="ARBA00023002"/>
    </source>
</evidence>
<proteinExistence type="inferred from homology"/>
<dbReference type="Pfam" id="PF13561">
    <property type="entry name" value="adh_short_C2"/>
    <property type="match status" value="1"/>
</dbReference>
<sequence>MKFANQVAVITGAGIGIGYEIARQLVKEGASVVLNDLDAAAAHAAAEKITREGSGRCIALPGDASRVDFSYQLIETAVTEFGKVDMAIPNAGITLFGDFFSFKPENFQKVLTLNLQGSFFLTQAAARQMRSQGSGGRILLMSSVIGVQAAAQLTTYAMTKAALRMMAKSLVVELSPYQITINALAPGATVTERTLQEDEQYVESWSRVTPTQRPAEPSDIAQAALFFLSPEASQITGQTLVVDGGWTATSPFPYTPKQQ</sequence>
<organism evidence="3">
    <name type="scientific">Roseihalotalea indica</name>
    <dbReference type="NCBI Taxonomy" id="2867963"/>
    <lineage>
        <taxon>Bacteria</taxon>
        <taxon>Pseudomonadati</taxon>
        <taxon>Bacteroidota</taxon>
        <taxon>Cytophagia</taxon>
        <taxon>Cytophagales</taxon>
        <taxon>Catalimonadaceae</taxon>
        <taxon>Roseihalotalea</taxon>
    </lineage>
</organism>